<organism evidence="2 3">
    <name type="scientific">Streptomyces durocortorensis</name>
    <dbReference type="NCBI Taxonomy" id="2811104"/>
    <lineage>
        <taxon>Bacteria</taxon>
        <taxon>Bacillati</taxon>
        <taxon>Actinomycetota</taxon>
        <taxon>Actinomycetes</taxon>
        <taxon>Kitasatosporales</taxon>
        <taxon>Streptomycetaceae</taxon>
        <taxon>Streptomyces</taxon>
    </lineage>
</organism>
<comment type="caution">
    <text evidence="2">The sequence shown here is derived from an EMBL/GenBank/DDBJ whole genome shotgun (WGS) entry which is preliminary data.</text>
</comment>
<evidence type="ECO:0000313" key="2">
    <source>
        <dbReference type="EMBL" id="MBM7056029.1"/>
    </source>
</evidence>
<reference evidence="2 3" key="1">
    <citation type="submission" date="2021-02" db="EMBL/GenBank/DDBJ databases">
        <title>Genome Streptomyces sp. RHZ10.</title>
        <authorList>
            <person name="Besaury L."/>
        </authorList>
    </citation>
    <scope>NUCLEOTIDE SEQUENCE [LARGE SCALE GENOMIC DNA]</scope>
    <source>
        <strain evidence="2 3">RHZ10</strain>
    </source>
</reference>
<gene>
    <name evidence="2" type="ORF">JS521_19690</name>
</gene>
<evidence type="ECO:0000256" key="1">
    <source>
        <dbReference type="SAM" id="Phobius"/>
    </source>
</evidence>
<keyword evidence="1" id="KW-0812">Transmembrane</keyword>
<name>A0ABS2HYH9_9ACTN</name>
<dbReference type="Proteomes" id="UP000712045">
    <property type="component" value="Unassembled WGS sequence"/>
</dbReference>
<keyword evidence="1" id="KW-0472">Membrane</keyword>
<dbReference type="EMBL" id="JAFEUF010000101">
    <property type="protein sequence ID" value="MBM7056029.1"/>
    <property type="molecule type" value="Genomic_DNA"/>
</dbReference>
<evidence type="ECO:0008006" key="4">
    <source>
        <dbReference type="Google" id="ProtNLM"/>
    </source>
</evidence>
<keyword evidence="1" id="KW-1133">Transmembrane helix</keyword>
<proteinExistence type="predicted"/>
<sequence>MAVMIFCAAAAIGLIKDPLIGVAACLGTIVLTRRIGTARIILGKSELKVVNPVFTYRVPYRLVMDVDTSTGGTLTVHTTEGEEIHSTAFGGSLLDHFFGTSDRAVARIKEIVRQRRGPRTEAQARRTLTVSWIADFCLLGTIGVAVAALLTSG</sequence>
<feature type="transmembrane region" description="Helical" evidence="1">
    <location>
        <begin position="130"/>
        <end position="150"/>
    </location>
</feature>
<accession>A0ABS2HYH9</accession>
<protein>
    <recommendedName>
        <fullName evidence="4">PH domain-containing protein</fullName>
    </recommendedName>
</protein>
<evidence type="ECO:0000313" key="3">
    <source>
        <dbReference type="Proteomes" id="UP000712045"/>
    </source>
</evidence>
<keyword evidence="3" id="KW-1185">Reference proteome</keyword>
<dbReference type="RefSeq" id="WP_205084295.1">
    <property type="nucleotide sequence ID" value="NZ_JAFEUF010000101.1"/>
</dbReference>